<dbReference type="Pfam" id="PF08192">
    <property type="entry name" value="Peptidase_S64"/>
    <property type="match status" value="1"/>
</dbReference>
<dbReference type="InterPro" id="IPR043504">
    <property type="entry name" value="Peptidase_S1_PA_chymotrypsin"/>
</dbReference>
<dbReference type="EMBL" id="LHPM01000008">
    <property type="protein sequence ID" value="OAL68223.1"/>
    <property type="molecule type" value="Genomic_DNA"/>
</dbReference>
<evidence type="ECO:0000313" key="2">
    <source>
        <dbReference type="Proteomes" id="UP000243015"/>
    </source>
</evidence>
<dbReference type="Gene3D" id="2.40.10.10">
    <property type="entry name" value="Trypsin-like serine proteases"/>
    <property type="match status" value="1"/>
</dbReference>
<dbReference type="InterPro" id="IPR009003">
    <property type="entry name" value="Peptidase_S1_PA"/>
</dbReference>
<proteinExistence type="predicted"/>
<name>A0A178F9H6_TRIRU</name>
<protein>
    <submittedName>
        <fullName evidence="1">Uncharacterized protein</fullName>
    </submittedName>
</protein>
<dbReference type="AlphaFoldDB" id="A0A178F9H6"/>
<evidence type="ECO:0000313" key="1">
    <source>
        <dbReference type="EMBL" id="OAL68223.1"/>
    </source>
</evidence>
<dbReference type="OrthoDB" id="5424209at2759"/>
<comment type="caution">
    <text evidence="1">The sequence shown here is derived from an EMBL/GenBank/DDBJ whole genome shotgun (WGS) entry which is preliminary data.</text>
</comment>
<dbReference type="SUPFAM" id="SSF50494">
    <property type="entry name" value="Trypsin-like serine proteases"/>
    <property type="match status" value="1"/>
</dbReference>
<dbReference type="Proteomes" id="UP000243015">
    <property type="component" value="Unassembled WGS sequence"/>
</dbReference>
<reference evidence="1 2" key="1">
    <citation type="submission" date="2016-05" db="EMBL/GenBank/DDBJ databases">
        <title>Genome sequencing of Trichophyton rubrum CMCC(F)T1i isolated from hair.</title>
        <authorList>
            <person name="Zhan P."/>
            <person name="Tao Y."/>
            <person name="Liu W."/>
        </authorList>
    </citation>
    <scope>NUCLEOTIDE SEQUENCE [LARGE SCALE GENOMIC DNA]</scope>
    <source>
        <strain evidence="2">CMCC(F)T1i</strain>
    </source>
</reference>
<gene>
    <name evidence="1" type="ORF">A7C99_0623</name>
</gene>
<dbReference type="VEuPathDB" id="FungiDB:TERG_07084"/>
<organism evidence="1 2">
    <name type="scientific">Trichophyton rubrum</name>
    <name type="common">Athlete's foot fungus</name>
    <name type="synonym">Epidermophyton rubrum</name>
    <dbReference type="NCBI Taxonomy" id="5551"/>
    <lineage>
        <taxon>Eukaryota</taxon>
        <taxon>Fungi</taxon>
        <taxon>Dikarya</taxon>
        <taxon>Ascomycota</taxon>
        <taxon>Pezizomycotina</taxon>
        <taxon>Eurotiomycetes</taxon>
        <taxon>Eurotiomycetidae</taxon>
        <taxon>Onygenales</taxon>
        <taxon>Arthrodermataceae</taxon>
        <taxon>Trichophyton</taxon>
    </lineage>
</organism>
<sequence length="542" mass="60733">MVGVRRANLSEDPGHTSSTIEEWVAQKDRFRVVAFGTPMIYPVIIRNSPPELQQIFNAKVKPEIARILAEYNVPLSLSRLDDWRENSRDSPRHTILIESNDEHTANWQAASRCVLSIFNQVLSPQFAGQTQVEIQNKHRMYSDVSRVLPNDLLLLHDMRSIRPDVSKIVHTRMVGMSSIAYHLRAPRGSNLDEALWKPTIVVFCYPETSCDFKTAEAEILQVLEKVPSRIYVEFLPGQVHLSQPNELPIHLSGLSEYPENGSSIGVKGNSKEAASLGGWLLLNMPQEKQAIPCALTCYHDVRPTDNATSIYTDMNGVVRGDPRGQVEVEYPAAYDSQYTMRRLERIYKDSPGNISNDQTYQALLSRLQSPSIGNVIFASGYQRTAKDTRLDWALVSSPKTYTANKPTPGDAIQPPFELPYNKAYTQNADSKVKRFAQLRLGDWVTKRGRSTGYTTGEVNHMHREVRWPSGETTFEIEILSYTANFAAPGDSGSFVTNVRGELVGMVSATDHRAGQFDVTFVTPIDVIQDDVKRMTGGLLSLD</sequence>
<accession>A0A178F9H6</accession>
<dbReference type="InterPro" id="IPR012985">
    <property type="entry name" value="Peptidase_S64_Ssy5"/>
</dbReference>